<dbReference type="InParanoid" id="A0A194XBT6"/>
<feature type="coiled-coil region" evidence="1">
    <location>
        <begin position="81"/>
        <end position="184"/>
    </location>
</feature>
<evidence type="ECO:0000313" key="3">
    <source>
        <dbReference type="Proteomes" id="UP000070700"/>
    </source>
</evidence>
<dbReference type="RefSeq" id="XP_018071984.1">
    <property type="nucleotide sequence ID" value="XM_018221117.1"/>
</dbReference>
<dbReference type="KEGG" id="psco:LY89DRAFT_747307"/>
<feature type="coiled-coil region" evidence="1">
    <location>
        <begin position="339"/>
        <end position="373"/>
    </location>
</feature>
<dbReference type="GeneID" id="28830843"/>
<gene>
    <name evidence="2" type="ORF">LY89DRAFT_747307</name>
</gene>
<dbReference type="OrthoDB" id="3433915at2759"/>
<reference evidence="2 3" key="1">
    <citation type="submission" date="2015-10" db="EMBL/GenBank/DDBJ databases">
        <title>Full genome of DAOMC 229536 Phialocephala scopiformis, a fungal endophyte of spruce producing the potent anti-insectan compound rugulosin.</title>
        <authorList>
            <consortium name="DOE Joint Genome Institute"/>
            <person name="Walker A.K."/>
            <person name="Frasz S.L."/>
            <person name="Seifert K.A."/>
            <person name="Miller J.D."/>
            <person name="Mondo S.J."/>
            <person name="Labutti K."/>
            <person name="Lipzen A."/>
            <person name="Dockter R."/>
            <person name="Kennedy M."/>
            <person name="Grigoriev I.V."/>
            <person name="Spatafora J.W."/>
        </authorList>
    </citation>
    <scope>NUCLEOTIDE SEQUENCE [LARGE SCALE GENOMIC DNA]</scope>
    <source>
        <strain evidence="2 3">CBS 120377</strain>
    </source>
</reference>
<organism evidence="2 3">
    <name type="scientific">Mollisia scopiformis</name>
    <name type="common">Conifer needle endophyte fungus</name>
    <name type="synonym">Phialocephala scopiformis</name>
    <dbReference type="NCBI Taxonomy" id="149040"/>
    <lineage>
        <taxon>Eukaryota</taxon>
        <taxon>Fungi</taxon>
        <taxon>Dikarya</taxon>
        <taxon>Ascomycota</taxon>
        <taxon>Pezizomycotina</taxon>
        <taxon>Leotiomycetes</taxon>
        <taxon>Helotiales</taxon>
        <taxon>Mollisiaceae</taxon>
        <taxon>Mollisia</taxon>
    </lineage>
</organism>
<accession>A0A194XBT6</accession>
<name>A0A194XBT6_MOLSC</name>
<sequence>MAPPSRIWDAYRTLGITNPNKAGLTCVGEIRHGKRCRWDIPSDDEPQVRSILNKMETKAPFDARPLLKRLGRLTLCEDYHRSQLMDKLKEWEDVIEDAEKFWQRAFLQVKARKVALKMLEKERDRTSQLEQEIARWKSGEQVNIATLVSVVKAEAEAVEENILRQETEKKLQDSQAHAKKMSDNHQAVLGYWNDLIRTSQYKDKEAQTMLEKHAETVKELLDTKHLFSTCQGECEQLRIDINKQNSIFDLNGAELDKLKVNHTEMSTSMEQLTVQVRAKGRTNGRLKAELAQITDERDLSLKEKVDLKTQLDYANGTIDLLKLSLAEEGASSIALSDSRQQLEQELRLENQKLMDLKQSKSQLEDDHAVLAEQELELKSQLSNEQSTSAKLQQSLEDAILKLTSSEDR</sequence>
<dbReference type="AlphaFoldDB" id="A0A194XBT6"/>
<keyword evidence="3" id="KW-1185">Reference proteome</keyword>
<proteinExistence type="predicted"/>
<protein>
    <submittedName>
        <fullName evidence="2">Uncharacterized protein</fullName>
    </submittedName>
</protein>
<dbReference type="Proteomes" id="UP000070700">
    <property type="component" value="Unassembled WGS sequence"/>
</dbReference>
<dbReference type="EMBL" id="KQ947414">
    <property type="protein sequence ID" value="KUJ17629.1"/>
    <property type="molecule type" value="Genomic_DNA"/>
</dbReference>
<evidence type="ECO:0000256" key="1">
    <source>
        <dbReference type="SAM" id="Coils"/>
    </source>
</evidence>
<evidence type="ECO:0000313" key="2">
    <source>
        <dbReference type="EMBL" id="KUJ17629.1"/>
    </source>
</evidence>
<keyword evidence="1" id="KW-0175">Coiled coil</keyword>